<protein>
    <submittedName>
        <fullName evidence="2">ABCC6 isoform 9</fullName>
    </submittedName>
</protein>
<evidence type="ECO:0000256" key="1">
    <source>
        <dbReference type="SAM" id="Phobius"/>
    </source>
</evidence>
<dbReference type="AlphaFoldDB" id="A0A2J8R098"/>
<comment type="caution">
    <text evidence="2">The sequence shown here is derived from an EMBL/GenBank/DDBJ whole genome shotgun (WGS) entry which is preliminary data.</text>
</comment>
<organism evidence="2">
    <name type="scientific">Pongo abelii</name>
    <name type="common">Sumatran orangutan</name>
    <name type="synonym">Pongo pygmaeus abelii</name>
    <dbReference type="NCBI Taxonomy" id="9601"/>
    <lineage>
        <taxon>Eukaryota</taxon>
        <taxon>Metazoa</taxon>
        <taxon>Chordata</taxon>
        <taxon>Craniata</taxon>
        <taxon>Vertebrata</taxon>
        <taxon>Euteleostomi</taxon>
        <taxon>Mammalia</taxon>
        <taxon>Eutheria</taxon>
        <taxon>Euarchontoglires</taxon>
        <taxon>Primates</taxon>
        <taxon>Haplorrhini</taxon>
        <taxon>Catarrhini</taxon>
        <taxon>Hominidae</taxon>
        <taxon>Pongo</taxon>
    </lineage>
</organism>
<gene>
    <name evidence="2" type="ORF">CR201_G0055283</name>
</gene>
<accession>A0A2J8R098</accession>
<keyword evidence="1" id="KW-0472">Membrane</keyword>
<proteinExistence type="predicted"/>
<feature type="transmembrane region" description="Helical" evidence="1">
    <location>
        <begin position="35"/>
        <end position="55"/>
    </location>
</feature>
<reference evidence="2" key="1">
    <citation type="submission" date="2017-12" db="EMBL/GenBank/DDBJ databases">
        <title>High-resolution comparative analysis of great ape genomes.</title>
        <authorList>
            <person name="Pollen A."/>
            <person name="Hastie A."/>
            <person name="Hormozdiari F."/>
            <person name="Dougherty M."/>
            <person name="Liu R."/>
            <person name="Chaisson M."/>
            <person name="Hoppe E."/>
            <person name="Hill C."/>
            <person name="Pang A."/>
            <person name="Hillier L."/>
            <person name="Baker C."/>
            <person name="Armstrong J."/>
            <person name="Shendure J."/>
            <person name="Paten B."/>
            <person name="Wilson R."/>
            <person name="Chao H."/>
            <person name="Schneider V."/>
            <person name="Ventura M."/>
            <person name="Kronenberg Z."/>
            <person name="Murali S."/>
            <person name="Gordon D."/>
            <person name="Cantsilieris S."/>
            <person name="Munson K."/>
            <person name="Nelson B."/>
            <person name="Raja A."/>
            <person name="Underwood J."/>
            <person name="Diekhans M."/>
            <person name="Fiddes I."/>
            <person name="Haussler D."/>
            <person name="Eichler E."/>
        </authorList>
    </citation>
    <scope>NUCLEOTIDE SEQUENCE [LARGE SCALE GENOMIC DNA]</scope>
    <source>
        <strain evidence="2">Susie</strain>
    </source>
</reference>
<sequence length="99" mass="10644">MAAPAEPCAGQGVWNQTEPEPAATSLLSLCFLRTAGVWVPPMYLWVLGPIYLLFIHHHGRGYLRMSPLFKAKMVAAIPGSLEPGNGGGRQGTGWNLVKS</sequence>
<keyword evidence="1" id="KW-0812">Transmembrane</keyword>
<keyword evidence="1" id="KW-1133">Transmembrane helix</keyword>
<evidence type="ECO:0000313" key="2">
    <source>
        <dbReference type="EMBL" id="PNJ01940.1"/>
    </source>
</evidence>
<dbReference type="EMBL" id="NDHI03003901">
    <property type="protein sequence ID" value="PNJ01940.1"/>
    <property type="molecule type" value="Genomic_DNA"/>
</dbReference>
<name>A0A2J8R098_PONAB</name>